<feature type="transmembrane region" description="Helical" evidence="8">
    <location>
        <begin position="538"/>
        <end position="561"/>
    </location>
</feature>
<feature type="transmembrane region" description="Helical" evidence="8">
    <location>
        <begin position="386"/>
        <end position="407"/>
    </location>
</feature>
<dbReference type="RefSeq" id="WP_149812452.1">
    <property type="nucleotide sequence ID" value="NZ_VUKA01000005.1"/>
</dbReference>
<feature type="transmembrane region" description="Helical" evidence="8">
    <location>
        <begin position="63"/>
        <end position="82"/>
    </location>
</feature>
<evidence type="ECO:0000313" key="10">
    <source>
        <dbReference type="EMBL" id="KAA2212836.1"/>
    </source>
</evidence>
<keyword evidence="11" id="KW-1185">Reference proteome</keyword>
<evidence type="ECO:0000259" key="9">
    <source>
        <dbReference type="PROSITE" id="PS51202"/>
    </source>
</evidence>
<dbReference type="GO" id="GO:0008324">
    <property type="term" value="F:monoatomic cation transmembrane transporter activity"/>
    <property type="evidence" value="ECO:0007669"/>
    <property type="project" value="InterPro"/>
</dbReference>
<evidence type="ECO:0000313" key="11">
    <source>
        <dbReference type="Proteomes" id="UP000322110"/>
    </source>
</evidence>
<dbReference type="InterPro" id="IPR036721">
    <property type="entry name" value="RCK_C_sf"/>
</dbReference>
<evidence type="ECO:0000256" key="8">
    <source>
        <dbReference type="SAM" id="Phobius"/>
    </source>
</evidence>
<organism evidence="10 11">
    <name type="scientific">Teichococcus oryzae</name>
    <dbReference type="NCBI Taxonomy" id="1608942"/>
    <lineage>
        <taxon>Bacteria</taxon>
        <taxon>Pseudomonadati</taxon>
        <taxon>Pseudomonadota</taxon>
        <taxon>Alphaproteobacteria</taxon>
        <taxon>Acetobacterales</taxon>
        <taxon>Roseomonadaceae</taxon>
        <taxon>Roseomonas</taxon>
    </lineage>
</organism>
<keyword evidence="6 8" id="KW-1133">Transmembrane helix</keyword>
<dbReference type="OrthoDB" id="5166626at2"/>
<dbReference type="GO" id="GO:0005886">
    <property type="term" value="C:plasma membrane"/>
    <property type="evidence" value="ECO:0007669"/>
    <property type="project" value="UniProtKB-SubCell"/>
</dbReference>
<dbReference type="InterPro" id="IPR006037">
    <property type="entry name" value="RCK_C"/>
</dbReference>
<feature type="domain" description="RCK C-terminal" evidence="9">
    <location>
        <begin position="291"/>
        <end position="377"/>
    </location>
</feature>
<feature type="transmembrane region" description="Helical" evidence="8">
    <location>
        <begin position="413"/>
        <end position="432"/>
    </location>
</feature>
<sequence length="563" mass="58553">MTWFEAFLVRYPELALFLVISLGAWFGGIRLGRFSIGPVTGSLFAGILVGQFAHVPVPDMTKSFLFLLFLFGIGYSVGPQFMQALRRQGAKPMLLAVICCATGLAAATMVAKLMGLDVGFAAGLVSGALTQSPAIGTATEAIGLLPLPEAERARLIAHVAVAHAVCYVFGSVGVIMFCSVVGPQILGIDLKTEARKLEQELGMKRAAPGVFSAWRRFEVRAYRLSADSALAGLSVATAEAHASQHRFFILRVRHDKQLHEATPDLVLHAGDVVALSGRREELIGMLGEKAEEVEDPVLLDIPLSVARVLLTSHDLVGRPLGELAFQESARGLYLRSVMRGGEAVPLAPGLTLENGDILHLVGPEPVVAGAARRMGRIIASATATDFVTLGLAIFLGGLAGALVTFSIEGMQVSLGTSVGTLLAGLLVGYLRTRLPLLGPIPDGAVALMTSLGLAAFVGMTGLQAGPVFLSAVAEAGVGLLLGGAVVTMAPMVVGLYSGRNLLRMNPLLLLGALAGAQTTTAAMAAVQEQSESPVAVLGYTAAVPIGQILLTTWGTVIVGLVSS</sequence>
<evidence type="ECO:0000256" key="2">
    <source>
        <dbReference type="ARBA" id="ARBA00009854"/>
    </source>
</evidence>
<dbReference type="Gene3D" id="3.30.70.1450">
    <property type="entry name" value="Regulator of K+ conductance, C-terminal domain"/>
    <property type="match status" value="1"/>
</dbReference>
<feature type="transmembrane region" description="Helical" evidence="8">
    <location>
        <begin position="14"/>
        <end position="32"/>
    </location>
</feature>
<feature type="transmembrane region" description="Helical" evidence="8">
    <location>
        <begin position="155"/>
        <end position="181"/>
    </location>
</feature>
<dbReference type="PANTHER" id="PTHR30445:SF9">
    <property type="match status" value="1"/>
</dbReference>
<keyword evidence="3" id="KW-0813">Transport</keyword>
<comment type="similarity">
    <text evidence="2">Belongs to the AAE transporter (TC 2.A.81) family.</text>
</comment>
<dbReference type="InterPro" id="IPR050144">
    <property type="entry name" value="AAE_transporter"/>
</dbReference>
<dbReference type="SUPFAM" id="SSF116726">
    <property type="entry name" value="TrkA C-terminal domain-like"/>
    <property type="match status" value="2"/>
</dbReference>
<dbReference type="Pfam" id="PF06826">
    <property type="entry name" value="Asp-Al_Ex"/>
    <property type="match status" value="2"/>
</dbReference>
<dbReference type="Pfam" id="PF02080">
    <property type="entry name" value="TrkA_C"/>
    <property type="match status" value="1"/>
</dbReference>
<dbReference type="AlphaFoldDB" id="A0A5B2TE94"/>
<evidence type="ECO:0000256" key="5">
    <source>
        <dbReference type="ARBA" id="ARBA00022692"/>
    </source>
</evidence>
<dbReference type="Proteomes" id="UP000322110">
    <property type="component" value="Unassembled WGS sequence"/>
</dbReference>
<dbReference type="InterPro" id="IPR006512">
    <property type="entry name" value="YidE_YbjL"/>
</dbReference>
<dbReference type="NCBIfam" id="TIGR01625">
    <property type="entry name" value="YidE_YbjL_dupl"/>
    <property type="match status" value="1"/>
</dbReference>
<evidence type="ECO:0000256" key="1">
    <source>
        <dbReference type="ARBA" id="ARBA00004651"/>
    </source>
</evidence>
<feature type="transmembrane region" description="Helical" evidence="8">
    <location>
        <begin position="444"/>
        <end position="469"/>
    </location>
</feature>
<keyword evidence="5 8" id="KW-0812">Transmembrane</keyword>
<accession>A0A5B2TE94</accession>
<keyword evidence="7 8" id="KW-0472">Membrane</keyword>
<dbReference type="GO" id="GO:0006813">
    <property type="term" value="P:potassium ion transport"/>
    <property type="evidence" value="ECO:0007669"/>
    <property type="project" value="InterPro"/>
</dbReference>
<dbReference type="PROSITE" id="PS51202">
    <property type="entry name" value="RCK_C"/>
    <property type="match status" value="1"/>
</dbReference>
<comment type="caution">
    <text evidence="10">The sequence shown here is derived from an EMBL/GenBank/DDBJ whole genome shotgun (WGS) entry which is preliminary data.</text>
</comment>
<keyword evidence="4" id="KW-1003">Cell membrane</keyword>
<feature type="transmembrane region" description="Helical" evidence="8">
    <location>
        <begin position="39"/>
        <end position="57"/>
    </location>
</feature>
<proteinExistence type="inferred from homology"/>
<feature type="transmembrane region" description="Helical" evidence="8">
    <location>
        <begin position="475"/>
        <end position="495"/>
    </location>
</feature>
<evidence type="ECO:0000256" key="6">
    <source>
        <dbReference type="ARBA" id="ARBA00022989"/>
    </source>
</evidence>
<name>A0A5B2TE94_9PROT</name>
<evidence type="ECO:0000256" key="7">
    <source>
        <dbReference type="ARBA" id="ARBA00023136"/>
    </source>
</evidence>
<feature type="transmembrane region" description="Helical" evidence="8">
    <location>
        <begin position="507"/>
        <end position="526"/>
    </location>
</feature>
<dbReference type="PANTHER" id="PTHR30445">
    <property type="entry name" value="K(+)_H(+) ANTIPORTER SUBUNIT KHTT"/>
    <property type="match status" value="1"/>
</dbReference>
<reference evidence="10 11" key="1">
    <citation type="journal article" date="2015" name="Int. J. Syst. Evol. Microbiol.">
        <title>Roseomonas oryzae sp. nov., isolated from paddy rhizosphere soil.</title>
        <authorList>
            <person name="Ramaprasad E.V."/>
            <person name="Sasikala Ch."/>
            <person name="Ramana Ch.V."/>
        </authorList>
    </citation>
    <scope>NUCLEOTIDE SEQUENCE [LARGE SCALE GENOMIC DNA]</scope>
    <source>
        <strain evidence="10 11">KCTC 42542</strain>
    </source>
</reference>
<evidence type="ECO:0000256" key="3">
    <source>
        <dbReference type="ARBA" id="ARBA00022448"/>
    </source>
</evidence>
<feature type="transmembrane region" description="Helical" evidence="8">
    <location>
        <begin position="94"/>
        <end position="114"/>
    </location>
</feature>
<comment type="subcellular location">
    <subcellularLocation>
        <location evidence="1">Cell membrane</location>
        <topology evidence="1">Multi-pass membrane protein</topology>
    </subcellularLocation>
</comment>
<dbReference type="EMBL" id="VUKA01000005">
    <property type="protein sequence ID" value="KAA2212836.1"/>
    <property type="molecule type" value="Genomic_DNA"/>
</dbReference>
<protein>
    <submittedName>
        <fullName evidence="10">Aspartate-alanine antiporter</fullName>
    </submittedName>
</protein>
<evidence type="ECO:0000256" key="4">
    <source>
        <dbReference type="ARBA" id="ARBA00022475"/>
    </source>
</evidence>
<gene>
    <name evidence="10" type="ORF">F0Q34_11925</name>
</gene>